<name>A0ABW2P629_9ACTN</name>
<evidence type="ECO:0000313" key="2">
    <source>
        <dbReference type="EMBL" id="MFC7385093.1"/>
    </source>
</evidence>
<evidence type="ECO:0000313" key="3">
    <source>
        <dbReference type="Proteomes" id="UP001596496"/>
    </source>
</evidence>
<protein>
    <submittedName>
        <fullName evidence="2">RICIN domain-containing protein</fullName>
    </submittedName>
</protein>
<accession>A0ABW2P629</accession>
<dbReference type="InterPro" id="IPR000772">
    <property type="entry name" value="Ricin_B_lectin"/>
</dbReference>
<comment type="caution">
    <text evidence="2">The sequence shown here is derived from an EMBL/GenBank/DDBJ whole genome shotgun (WGS) entry which is preliminary data.</text>
</comment>
<gene>
    <name evidence="2" type="ORF">ACFQSB_22980</name>
</gene>
<reference evidence="3" key="1">
    <citation type="journal article" date="2019" name="Int. J. Syst. Evol. Microbiol.">
        <title>The Global Catalogue of Microorganisms (GCM) 10K type strain sequencing project: providing services to taxonomists for standard genome sequencing and annotation.</title>
        <authorList>
            <consortium name="The Broad Institute Genomics Platform"/>
            <consortium name="The Broad Institute Genome Sequencing Center for Infectious Disease"/>
            <person name="Wu L."/>
            <person name="Ma J."/>
        </authorList>
    </citation>
    <scope>NUCLEOTIDE SEQUENCE [LARGE SCALE GENOMIC DNA]</scope>
    <source>
        <strain evidence="3">CECT 7649</strain>
    </source>
</reference>
<keyword evidence="3" id="KW-1185">Reference proteome</keyword>
<dbReference type="InterPro" id="IPR035992">
    <property type="entry name" value="Ricin_B-like_lectins"/>
</dbReference>
<organism evidence="2 3">
    <name type="scientific">Sphaerisporangium rhizosphaerae</name>
    <dbReference type="NCBI Taxonomy" id="2269375"/>
    <lineage>
        <taxon>Bacteria</taxon>
        <taxon>Bacillati</taxon>
        <taxon>Actinomycetota</taxon>
        <taxon>Actinomycetes</taxon>
        <taxon>Streptosporangiales</taxon>
        <taxon>Streptosporangiaceae</taxon>
        <taxon>Sphaerisporangium</taxon>
    </lineage>
</organism>
<dbReference type="CDD" id="cd00161">
    <property type="entry name" value="beta-trefoil_Ricin-like"/>
    <property type="match status" value="1"/>
</dbReference>
<dbReference type="Gene3D" id="2.80.10.50">
    <property type="match status" value="1"/>
</dbReference>
<dbReference type="Pfam" id="PF14200">
    <property type="entry name" value="RicinB_lectin_2"/>
    <property type="match status" value="1"/>
</dbReference>
<dbReference type="EMBL" id="JBHTCG010000016">
    <property type="protein sequence ID" value="MFC7385093.1"/>
    <property type="molecule type" value="Genomic_DNA"/>
</dbReference>
<dbReference type="SUPFAM" id="SSF50370">
    <property type="entry name" value="Ricin B-like lectins"/>
    <property type="match status" value="1"/>
</dbReference>
<feature type="domain" description="Ricin B lectin" evidence="1">
    <location>
        <begin position="29"/>
        <end position="72"/>
    </location>
</feature>
<dbReference type="Proteomes" id="UP001596496">
    <property type="component" value="Unassembled WGS sequence"/>
</dbReference>
<dbReference type="RefSeq" id="WP_380828974.1">
    <property type="nucleotide sequence ID" value="NZ_JBHTCG010000016.1"/>
</dbReference>
<proteinExistence type="predicted"/>
<sequence length="73" mass="7728">MARPAGWCRVPSTWPPAGDERCRPHHSAAACYQIINHGTGTALDGMGNTSAGSTIGMWTPNTSTNNLWTITAT</sequence>
<evidence type="ECO:0000259" key="1">
    <source>
        <dbReference type="Pfam" id="PF14200"/>
    </source>
</evidence>